<proteinExistence type="predicted"/>
<keyword evidence="7" id="KW-1185">Reference proteome</keyword>
<evidence type="ECO:0000256" key="1">
    <source>
        <dbReference type="ARBA" id="ARBA00004141"/>
    </source>
</evidence>
<feature type="transmembrane region" description="Helical" evidence="5">
    <location>
        <begin position="85"/>
        <end position="110"/>
    </location>
</feature>
<dbReference type="Proteomes" id="UP001586593">
    <property type="component" value="Unassembled WGS sequence"/>
</dbReference>
<dbReference type="PANTHER" id="PTHR31465">
    <property type="entry name" value="PROTEIN RTA1-RELATED"/>
    <property type="match status" value="1"/>
</dbReference>
<evidence type="ECO:0000256" key="3">
    <source>
        <dbReference type="ARBA" id="ARBA00022989"/>
    </source>
</evidence>
<gene>
    <name evidence="6" type="ORF">VTK73DRAFT_830</name>
</gene>
<evidence type="ECO:0008006" key="8">
    <source>
        <dbReference type="Google" id="ProtNLM"/>
    </source>
</evidence>
<reference evidence="6 7" key="1">
    <citation type="journal article" date="2024" name="Commun. Biol.">
        <title>Comparative genomic analysis of thermophilic fungi reveals convergent evolutionary adaptations and gene losses.</title>
        <authorList>
            <person name="Steindorff A.S."/>
            <person name="Aguilar-Pontes M.V."/>
            <person name="Robinson A.J."/>
            <person name="Andreopoulos B."/>
            <person name="LaButti K."/>
            <person name="Kuo A."/>
            <person name="Mondo S."/>
            <person name="Riley R."/>
            <person name="Otillar R."/>
            <person name="Haridas S."/>
            <person name="Lipzen A."/>
            <person name="Grimwood J."/>
            <person name="Schmutz J."/>
            <person name="Clum A."/>
            <person name="Reid I.D."/>
            <person name="Moisan M.C."/>
            <person name="Butler G."/>
            <person name="Nguyen T.T.M."/>
            <person name="Dewar K."/>
            <person name="Conant G."/>
            <person name="Drula E."/>
            <person name="Henrissat B."/>
            <person name="Hansel C."/>
            <person name="Singer S."/>
            <person name="Hutchinson M.I."/>
            <person name="de Vries R.P."/>
            <person name="Natvig D.O."/>
            <person name="Powell A.J."/>
            <person name="Tsang A."/>
            <person name="Grigoriev I.V."/>
        </authorList>
    </citation>
    <scope>NUCLEOTIDE SEQUENCE [LARGE SCALE GENOMIC DNA]</scope>
    <source>
        <strain evidence="6 7">ATCC 24622</strain>
    </source>
</reference>
<dbReference type="PANTHER" id="PTHR31465:SF31">
    <property type="entry name" value="DOMAIN PROTEIN, PUTATIVE (AFU_ORTHOLOGUE AFUA_6G09550)-RELATED"/>
    <property type="match status" value="1"/>
</dbReference>
<accession>A0ABR3VUC5</accession>
<feature type="transmembrane region" description="Helical" evidence="5">
    <location>
        <begin position="130"/>
        <end position="147"/>
    </location>
</feature>
<sequence>MNNASAPGNSTDTGAAPAFDFRLYRYAPSLPAAIVAAGVFSVLTAVHTWRLLRSRAIYFTAFTVGGVFQVVGYCGRIWSHFDSTAIGGFVVQAILILVAPALYAASIYMILGRLMRSLHAESLSLIPVRWLTKTFVAADVLSFTLQAGGGGIQAGGTLELYQVGEKVIVVGLFLQIAFFGFFIFTTVVFHRRLSARQRGHVSQQAHAIPWRRHLVVLYVVSIVIFVRSVFRVVEYLQGNDGYIVSHEWFLYVFDAFLMATVMAVLAVYYVDDLVEAMSRRAKARSSTSEHHLMDDMTV</sequence>
<name>A0ABR3VUC5_9PEZI</name>
<dbReference type="Pfam" id="PF04479">
    <property type="entry name" value="RTA1"/>
    <property type="match status" value="1"/>
</dbReference>
<keyword evidence="2 5" id="KW-0812">Transmembrane</keyword>
<protein>
    <recommendedName>
        <fullName evidence="8">RTA1 like protein</fullName>
    </recommendedName>
</protein>
<organism evidence="6 7">
    <name type="scientific">Phialemonium thermophilum</name>
    <dbReference type="NCBI Taxonomy" id="223376"/>
    <lineage>
        <taxon>Eukaryota</taxon>
        <taxon>Fungi</taxon>
        <taxon>Dikarya</taxon>
        <taxon>Ascomycota</taxon>
        <taxon>Pezizomycotina</taxon>
        <taxon>Sordariomycetes</taxon>
        <taxon>Sordariomycetidae</taxon>
        <taxon>Cephalothecales</taxon>
        <taxon>Cephalothecaceae</taxon>
        <taxon>Phialemonium</taxon>
    </lineage>
</organism>
<evidence type="ECO:0000313" key="7">
    <source>
        <dbReference type="Proteomes" id="UP001586593"/>
    </source>
</evidence>
<comment type="subcellular location">
    <subcellularLocation>
        <location evidence="1">Membrane</location>
        <topology evidence="1">Multi-pass membrane protein</topology>
    </subcellularLocation>
</comment>
<dbReference type="EMBL" id="JAZHXJ010001186">
    <property type="protein sequence ID" value="KAL1845234.1"/>
    <property type="molecule type" value="Genomic_DNA"/>
</dbReference>
<feature type="transmembrane region" description="Helical" evidence="5">
    <location>
        <begin position="30"/>
        <end position="49"/>
    </location>
</feature>
<feature type="transmembrane region" description="Helical" evidence="5">
    <location>
        <begin position="210"/>
        <end position="230"/>
    </location>
</feature>
<keyword evidence="4 5" id="KW-0472">Membrane</keyword>
<evidence type="ECO:0000256" key="4">
    <source>
        <dbReference type="ARBA" id="ARBA00023136"/>
    </source>
</evidence>
<feature type="transmembrane region" description="Helical" evidence="5">
    <location>
        <begin position="167"/>
        <end position="189"/>
    </location>
</feature>
<comment type="caution">
    <text evidence="6">The sequence shown here is derived from an EMBL/GenBank/DDBJ whole genome shotgun (WGS) entry which is preliminary data.</text>
</comment>
<evidence type="ECO:0000313" key="6">
    <source>
        <dbReference type="EMBL" id="KAL1845234.1"/>
    </source>
</evidence>
<evidence type="ECO:0000256" key="5">
    <source>
        <dbReference type="SAM" id="Phobius"/>
    </source>
</evidence>
<evidence type="ECO:0000256" key="2">
    <source>
        <dbReference type="ARBA" id="ARBA00022692"/>
    </source>
</evidence>
<dbReference type="InterPro" id="IPR007568">
    <property type="entry name" value="RTA1"/>
</dbReference>
<feature type="transmembrane region" description="Helical" evidence="5">
    <location>
        <begin position="250"/>
        <end position="270"/>
    </location>
</feature>
<feature type="transmembrane region" description="Helical" evidence="5">
    <location>
        <begin position="56"/>
        <end position="79"/>
    </location>
</feature>
<keyword evidence="3 5" id="KW-1133">Transmembrane helix</keyword>